<dbReference type="GO" id="GO:0005655">
    <property type="term" value="C:nucleolar ribonuclease P complex"/>
    <property type="evidence" value="ECO:0007669"/>
    <property type="project" value="TreeGrafter"/>
</dbReference>
<evidence type="ECO:0000313" key="5">
    <source>
        <dbReference type="EMBL" id="KAF2650204.1"/>
    </source>
</evidence>
<reference evidence="5" key="1">
    <citation type="journal article" date="2020" name="Stud. Mycol.">
        <title>101 Dothideomycetes genomes: a test case for predicting lifestyles and emergence of pathogens.</title>
        <authorList>
            <person name="Haridas S."/>
            <person name="Albert R."/>
            <person name="Binder M."/>
            <person name="Bloem J."/>
            <person name="Labutti K."/>
            <person name="Salamov A."/>
            <person name="Andreopoulos B."/>
            <person name="Baker S."/>
            <person name="Barry K."/>
            <person name="Bills G."/>
            <person name="Bluhm B."/>
            <person name="Cannon C."/>
            <person name="Castanera R."/>
            <person name="Culley D."/>
            <person name="Daum C."/>
            <person name="Ezra D."/>
            <person name="Gonzalez J."/>
            <person name="Henrissat B."/>
            <person name="Kuo A."/>
            <person name="Liang C."/>
            <person name="Lipzen A."/>
            <person name="Lutzoni F."/>
            <person name="Magnuson J."/>
            <person name="Mondo S."/>
            <person name="Nolan M."/>
            <person name="Ohm R."/>
            <person name="Pangilinan J."/>
            <person name="Park H.-J."/>
            <person name="Ramirez L."/>
            <person name="Alfaro M."/>
            <person name="Sun H."/>
            <person name="Tritt A."/>
            <person name="Yoshinaga Y."/>
            <person name="Zwiers L.-H."/>
            <person name="Turgeon B."/>
            <person name="Goodwin S."/>
            <person name="Spatafora J."/>
            <person name="Crous P."/>
            <person name="Grigoriev I."/>
        </authorList>
    </citation>
    <scope>NUCLEOTIDE SEQUENCE</scope>
    <source>
        <strain evidence="5">CBS 122681</strain>
    </source>
</reference>
<dbReference type="Gene3D" id="3.20.20.140">
    <property type="entry name" value="Metal-dependent hydrolases"/>
    <property type="match status" value="1"/>
</dbReference>
<comment type="subcellular location">
    <subcellularLocation>
        <location evidence="1">Nucleus</location>
    </subcellularLocation>
</comment>
<gene>
    <name evidence="5" type="ORF">K491DRAFT_697482</name>
</gene>
<dbReference type="SUPFAM" id="SSF89550">
    <property type="entry name" value="PHP domain-like"/>
    <property type="match status" value="1"/>
</dbReference>
<dbReference type="Proteomes" id="UP000799324">
    <property type="component" value="Unassembled WGS sequence"/>
</dbReference>
<dbReference type="PANTHER" id="PTHR13031">
    <property type="entry name" value="RIBONUCLEASE P SUBUNIT P30"/>
    <property type="match status" value="1"/>
</dbReference>
<proteinExistence type="inferred from homology"/>
<dbReference type="Pfam" id="PF01876">
    <property type="entry name" value="RNase_P_p30"/>
    <property type="match status" value="1"/>
</dbReference>
<evidence type="ECO:0000256" key="3">
    <source>
        <dbReference type="ARBA" id="ARBA00022694"/>
    </source>
</evidence>
<keyword evidence="6" id="KW-1185">Reference proteome</keyword>
<evidence type="ECO:0000313" key="6">
    <source>
        <dbReference type="Proteomes" id="UP000799324"/>
    </source>
</evidence>
<sequence>MLGTAIARGVKIELCYSQALLSDNPNARRTMISNVTQLIRVTRGRGLVFSSEARSALGVRAPSDVMNLASVWGLGHEKGKDGLSKEARSVVEFARLKRTSYRGVIDVVYGGEKPAPAPADKNKQTPKGQKAKGQNKRKADSLEGTPVGQSGEDRAVSKNQAKRNRRAQAQQ</sequence>
<evidence type="ECO:0000256" key="1">
    <source>
        <dbReference type="ARBA" id="ARBA00004123"/>
    </source>
</evidence>
<evidence type="ECO:0000256" key="4">
    <source>
        <dbReference type="SAM" id="MobiDB-lite"/>
    </source>
</evidence>
<evidence type="ECO:0000256" key="2">
    <source>
        <dbReference type="ARBA" id="ARBA00007331"/>
    </source>
</evidence>
<keyword evidence="3" id="KW-0819">tRNA processing</keyword>
<feature type="region of interest" description="Disordered" evidence="4">
    <location>
        <begin position="110"/>
        <end position="171"/>
    </location>
</feature>
<dbReference type="InterPro" id="IPR016195">
    <property type="entry name" value="Pol/histidinol_Pase-like"/>
</dbReference>
<dbReference type="OrthoDB" id="17948at2759"/>
<dbReference type="GO" id="GO:0003723">
    <property type="term" value="F:RNA binding"/>
    <property type="evidence" value="ECO:0007669"/>
    <property type="project" value="TreeGrafter"/>
</dbReference>
<dbReference type="GO" id="GO:0008033">
    <property type="term" value="P:tRNA processing"/>
    <property type="evidence" value="ECO:0007669"/>
    <property type="project" value="UniProtKB-KW"/>
</dbReference>
<organism evidence="5 6">
    <name type="scientific">Lophiostoma macrostomum CBS 122681</name>
    <dbReference type="NCBI Taxonomy" id="1314788"/>
    <lineage>
        <taxon>Eukaryota</taxon>
        <taxon>Fungi</taxon>
        <taxon>Dikarya</taxon>
        <taxon>Ascomycota</taxon>
        <taxon>Pezizomycotina</taxon>
        <taxon>Dothideomycetes</taxon>
        <taxon>Pleosporomycetidae</taxon>
        <taxon>Pleosporales</taxon>
        <taxon>Lophiostomataceae</taxon>
        <taxon>Lophiostoma</taxon>
    </lineage>
</organism>
<dbReference type="EMBL" id="MU004463">
    <property type="protein sequence ID" value="KAF2650204.1"/>
    <property type="molecule type" value="Genomic_DNA"/>
</dbReference>
<dbReference type="PANTHER" id="PTHR13031:SF0">
    <property type="entry name" value="RIBONUCLEASE P PROTEIN SUBUNIT P30"/>
    <property type="match status" value="1"/>
</dbReference>
<comment type="similarity">
    <text evidence="2">Belongs to the eukaryotic/archaeal RNase P protein component 3 family.</text>
</comment>
<name>A0A6A6SVG1_9PLEO</name>
<dbReference type="InterPro" id="IPR002738">
    <property type="entry name" value="RNase_P_p30"/>
</dbReference>
<feature type="compositionally biased region" description="Basic residues" evidence="4">
    <location>
        <begin position="160"/>
        <end position="171"/>
    </location>
</feature>
<protein>
    <submittedName>
        <fullName evidence="5">PHP domain-like protein</fullName>
    </submittedName>
</protein>
<accession>A0A6A6SVG1</accession>
<dbReference type="AlphaFoldDB" id="A0A6A6SVG1"/>